<reference evidence="4" key="3">
    <citation type="submission" date="2018-11" db="EMBL/GenBank/DDBJ databases">
        <authorList>
            <person name="Hwang Y.J."/>
            <person name="Hwang C.Y."/>
        </authorList>
    </citation>
    <scope>NUCLEOTIDE SEQUENCE</scope>
    <source>
        <strain evidence="4">R106</strain>
    </source>
</reference>
<comment type="similarity">
    <text evidence="1">Belongs to the GMC oxidoreductase family.</text>
</comment>
<dbReference type="InterPro" id="IPR009057">
    <property type="entry name" value="Homeodomain-like_sf"/>
</dbReference>
<dbReference type="SUPFAM" id="SSF46689">
    <property type="entry name" value="Homeodomain-like"/>
    <property type="match status" value="1"/>
</dbReference>
<proteinExistence type="inferred from homology"/>
<name>A0A3N4EB27_9GAMM</name>
<dbReference type="EMBL" id="CP034073">
    <property type="protein sequence ID" value="AZG36337.1"/>
    <property type="molecule type" value="Genomic_DNA"/>
</dbReference>
<gene>
    <name evidence="4" type="ORF">EGC77_00245</name>
    <name evidence="3" type="ORF">EGC80_16625</name>
</gene>
<dbReference type="PANTHER" id="PTHR11552:SF147">
    <property type="entry name" value="CHOLINE DEHYDROGENASE, MITOCHONDRIAL"/>
    <property type="match status" value="1"/>
</dbReference>
<dbReference type="EMBL" id="RKKB01000001">
    <property type="protein sequence ID" value="RPA34178.1"/>
    <property type="molecule type" value="Genomic_DNA"/>
</dbReference>
<dbReference type="Gene3D" id="3.50.50.60">
    <property type="entry name" value="FAD/NAD(P)-binding domain"/>
    <property type="match status" value="1"/>
</dbReference>
<dbReference type="AlphaFoldDB" id="A0A3N4EB27"/>
<dbReference type="GO" id="GO:0008812">
    <property type="term" value="F:choline dehydrogenase activity"/>
    <property type="evidence" value="ECO:0007669"/>
    <property type="project" value="TreeGrafter"/>
</dbReference>
<dbReference type="Pfam" id="PF05199">
    <property type="entry name" value="GMC_oxred_C"/>
    <property type="match status" value="1"/>
</dbReference>
<organism evidence="4 6">
    <name type="scientific">Shewanella psychromarinicola</name>
    <dbReference type="NCBI Taxonomy" id="2487742"/>
    <lineage>
        <taxon>Bacteria</taxon>
        <taxon>Pseudomonadati</taxon>
        <taxon>Pseudomonadota</taxon>
        <taxon>Gammaproteobacteria</taxon>
        <taxon>Alteromonadales</taxon>
        <taxon>Shewanellaceae</taxon>
        <taxon>Shewanella</taxon>
    </lineage>
</organism>
<dbReference type="Proteomes" id="UP000278855">
    <property type="component" value="Unassembled WGS sequence"/>
</dbReference>
<evidence type="ECO:0000256" key="1">
    <source>
        <dbReference type="ARBA" id="ARBA00010790"/>
    </source>
</evidence>
<dbReference type="OrthoDB" id="9785276at2"/>
<evidence type="ECO:0000313" key="6">
    <source>
        <dbReference type="Proteomes" id="UP000278855"/>
    </source>
</evidence>
<evidence type="ECO:0000313" key="5">
    <source>
        <dbReference type="Proteomes" id="UP000273778"/>
    </source>
</evidence>
<evidence type="ECO:0000259" key="2">
    <source>
        <dbReference type="Pfam" id="PF05199"/>
    </source>
</evidence>
<dbReference type="SUPFAM" id="SSF54373">
    <property type="entry name" value="FAD-linked reductases, C-terminal domain"/>
    <property type="match status" value="1"/>
</dbReference>
<sequence length="391" mass="43469">MIPYIARPVLKNDRQQQLINATLVSVEHHRLPNTTRNRISGLTAMLSGIVNHYFGSKQGIIQASQKFVSDKLMQALLTTTSCKNVPLVTRLSKSVAANLTEIQGSNTTTKNYVNFWSQAINASRLASLHNINSQQLYAHRFFSVNPSWPTLAAVNATKQIAVIAGFWLSRSLNIKPFTSSGVIDSKAAIARPDWQYHHLLAVMHYDGKNAFLRHGFQAHIGHNKPKNCPTATVVSNDTQAAPQIQFNYLSHQNHIEGFSAQVHLIREFVNQMSVDQYRCEPIQANLSAQTNEEIERFVTSAVERADQPTCSCKMSEDNMMIVHSETKVHGINRLHVVDLSISPTIPNGHLSSPTIMVAEQGAEFVLGAQPQPPPQFGQRYRCQPITTITSA</sequence>
<dbReference type="InterPro" id="IPR036188">
    <property type="entry name" value="FAD/NAD-bd_sf"/>
</dbReference>
<accession>A0A3N4EB27</accession>
<dbReference type="PANTHER" id="PTHR11552">
    <property type="entry name" value="GLUCOSE-METHANOL-CHOLINE GMC OXIDOREDUCTASE"/>
    <property type="match status" value="1"/>
</dbReference>
<keyword evidence="5" id="KW-1185">Reference proteome</keyword>
<protein>
    <recommendedName>
        <fullName evidence="2">Glucose-methanol-choline oxidoreductase C-terminal domain-containing protein</fullName>
    </recommendedName>
</protein>
<feature type="domain" description="Glucose-methanol-choline oxidoreductase C-terminal" evidence="2">
    <location>
        <begin position="232"/>
        <end position="358"/>
    </location>
</feature>
<evidence type="ECO:0000313" key="4">
    <source>
        <dbReference type="EMBL" id="RPA34178.1"/>
    </source>
</evidence>
<dbReference type="KEGG" id="spsr:EGC80_16625"/>
<dbReference type="SUPFAM" id="SSF51905">
    <property type="entry name" value="FAD/NAD(P)-binding domain"/>
    <property type="match status" value="1"/>
</dbReference>
<reference evidence="6" key="2">
    <citation type="submission" date="2018-11" db="EMBL/GenBank/DDBJ databases">
        <title>Shewanella sp. R106.</title>
        <authorList>
            <person name="Hwang Y.J."/>
            <person name="Hwang C.Y."/>
        </authorList>
    </citation>
    <scope>NUCLEOTIDE SEQUENCE [LARGE SCALE GENOMIC DNA]</scope>
    <source>
        <strain evidence="6">R106</strain>
    </source>
</reference>
<reference evidence="3 5" key="1">
    <citation type="submission" date="2018-11" db="EMBL/GenBank/DDBJ databases">
        <title>Shewanella sp. M2.</title>
        <authorList>
            <person name="Hwang Y.J."/>
            <person name="Hwang C.Y."/>
        </authorList>
    </citation>
    <scope>NUCLEOTIDE SEQUENCE [LARGE SCALE GENOMIC DNA]</scope>
    <source>
        <strain evidence="3 5">M2</strain>
    </source>
</reference>
<dbReference type="GO" id="GO:0050660">
    <property type="term" value="F:flavin adenine dinucleotide binding"/>
    <property type="evidence" value="ECO:0007669"/>
    <property type="project" value="InterPro"/>
</dbReference>
<dbReference type="Gene3D" id="1.10.357.10">
    <property type="entry name" value="Tetracycline Repressor, domain 2"/>
    <property type="match status" value="1"/>
</dbReference>
<dbReference type="InterPro" id="IPR012132">
    <property type="entry name" value="GMC_OxRdtase"/>
</dbReference>
<dbReference type="GO" id="GO:0019285">
    <property type="term" value="P:glycine betaine biosynthetic process from choline"/>
    <property type="evidence" value="ECO:0007669"/>
    <property type="project" value="TreeGrafter"/>
</dbReference>
<dbReference type="Proteomes" id="UP000273778">
    <property type="component" value="Chromosome"/>
</dbReference>
<dbReference type="GO" id="GO:0016020">
    <property type="term" value="C:membrane"/>
    <property type="evidence" value="ECO:0007669"/>
    <property type="project" value="TreeGrafter"/>
</dbReference>
<dbReference type="InterPro" id="IPR007867">
    <property type="entry name" value="GMC_OxRtase_C"/>
</dbReference>
<evidence type="ECO:0000313" key="3">
    <source>
        <dbReference type="EMBL" id="AZG36337.1"/>
    </source>
</evidence>
<dbReference type="Gene3D" id="3.30.560.10">
    <property type="entry name" value="Glucose Oxidase, domain 3"/>
    <property type="match status" value="1"/>
</dbReference>